<keyword evidence="2" id="KW-0507">mRNA processing</keyword>
<dbReference type="Pfam" id="PF00076">
    <property type="entry name" value="RRM_1"/>
    <property type="match status" value="1"/>
</dbReference>
<keyword evidence="3" id="KW-0677">Repeat</keyword>
<evidence type="ECO:0000313" key="11">
    <source>
        <dbReference type="Proteomes" id="UP000663840"/>
    </source>
</evidence>
<evidence type="ECO:0000256" key="1">
    <source>
        <dbReference type="ARBA" id="ARBA00007747"/>
    </source>
</evidence>
<accession>A0A8H3GQX7</accession>
<dbReference type="SUPFAM" id="SSF54928">
    <property type="entry name" value="RNA-binding domain, RBD"/>
    <property type="match status" value="2"/>
</dbReference>
<feature type="region of interest" description="Disordered" evidence="7">
    <location>
        <begin position="249"/>
        <end position="271"/>
    </location>
</feature>
<dbReference type="PROSITE" id="PS50102">
    <property type="entry name" value="RRM"/>
    <property type="match status" value="1"/>
</dbReference>
<keyword evidence="4 6" id="KW-0694">RNA-binding</keyword>
<feature type="region of interest" description="Disordered" evidence="7">
    <location>
        <begin position="1"/>
        <end position="33"/>
    </location>
</feature>
<dbReference type="GO" id="GO:0000398">
    <property type="term" value="P:mRNA splicing, via spliceosome"/>
    <property type="evidence" value="ECO:0007669"/>
    <property type="project" value="InterPro"/>
</dbReference>
<dbReference type="FunFam" id="3.30.70.330:FF:000105">
    <property type="entry name" value="HIV Tat-specific factor 1 homolog"/>
    <property type="match status" value="1"/>
</dbReference>
<dbReference type="Pfam" id="PF16367">
    <property type="entry name" value="RRM_7"/>
    <property type="match status" value="1"/>
</dbReference>
<dbReference type="GO" id="GO:0005684">
    <property type="term" value="C:U2-type spliceosomal complex"/>
    <property type="evidence" value="ECO:0007669"/>
    <property type="project" value="TreeGrafter"/>
</dbReference>
<evidence type="ECO:0000256" key="4">
    <source>
        <dbReference type="ARBA" id="ARBA00022884"/>
    </source>
</evidence>
<evidence type="ECO:0000313" key="9">
    <source>
        <dbReference type="EMBL" id="CAE6468060.1"/>
    </source>
</evidence>
<dbReference type="GO" id="GO:0005686">
    <property type="term" value="C:U2 snRNP"/>
    <property type="evidence" value="ECO:0007669"/>
    <property type="project" value="TreeGrafter"/>
</dbReference>
<dbReference type="InterPro" id="IPR034392">
    <property type="entry name" value="TatSF1-like_RRM1"/>
</dbReference>
<organism evidence="9 11">
    <name type="scientific">Rhizoctonia solani</name>
    <dbReference type="NCBI Taxonomy" id="456999"/>
    <lineage>
        <taxon>Eukaryota</taxon>
        <taxon>Fungi</taxon>
        <taxon>Dikarya</taxon>
        <taxon>Basidiomycota</taxon>
        <taxon>Agaricomycotina</taxon>
        <taxon>Agaricomycetes</taxon>
        <taxon>Cantharellales</taxon>
        <taxon>Ceratobasidiaceae</taxon>
        <taxon>Rhizoctonia</taxon>
    </lineage>
</organism>
<reference evidence="10" key="1">
    <citation type="submission" date="2020-09" db="EMBL/GenBank/DDBJ databases">
        <title>Comparative genome analyses of four rice-infecting Rhizoctonia solani isolates reveal extensive enrichment of homogalacturonan modification genes.</title>
        <authorList>
            <person name="Lee D.-Y."/>
            <person name="Jeon J."/>
            <person name="Kim K.-T."/>
            <person name="Cheong K."/>
            <person name="Song H."/>
            <person name="Choi G."/>
            <person name="Ko J."/>
            <person name="Opiyo S.O."/>
            <person name="Zuo S."/>
            <person name="Madhav S."/>
            <person name="Lee Y.-H."/>
            <person name="Wang G.-L."/>
        </authorList>
    </citation>
    <scope>NUCLEOTIDE SEQUENCE</scope>
    <source>
        <strain evidence="10">AG1-IA YN-7</strain>
    </source>
</reference>
<reference evidence="9" key="2">
    <citation type="submission" date="2021-01" db="EMBL/GenBank/DDBJ databases">
        <authorList>
            <person name="Kaushik A."/>
        </authorList>
    </citation>
    <scope>NUCLEOTIDE SEQUENCE</scope>
    <source>
        <strain evidence="9">AG1-1A</strain>
    </source>
</reference>
<protein>
    <submittedName>
        <fullName evidence="10">RNA recognition motif</fullName>
    </submittedName>
</protein>
<feature type="compositionally biased region" description="Low complexity" evidence="7">
    <location>
        <begin position="13"/>
        <end position="31"/>
    </location>
</feature>
<dbReference type="EMBL" id="JACYCC010000039">
    <property type="protein sequence ID" value="KAF8678410.1"/>
    <property type="molecule type" value="Genomic_DNA"/>
</dbReference>
<dbReference type="SMART" id="SM00360">
    <property type="entry name" value="RRM"/>
    <property type="match status" value="2"/>
</dbReference>
<dbReference type="InterPro" id="IPR000504">
    <property type="entry name" value="RRM_dom"/>
</dbReference>
<dbReference type="CDD" id="cd12285">
    <property type="entry name" value="RRM3_RBM39_like"/>
    <property type="match status" value="1"/>
</dbReference>
<dbReference type="PANTHER" id="PTHR15608">
    <property type="entry name" value="SPLICING FACTOR U2AF-ASSOCIATED PROTEIN 2"/>
    <property type="match status" value="1"/>
</dbReference>
<evidence type="ECO:0000256" key="2">
    <source>
        <dbReference type="ARBA" id="ARBA00022664"/>
    </source>
</evidence>
<dbReference type="Proteomes" id="UP000663840">
    <property type="component" value="Unassembled WGS sequence"/>
</dbReference>
<feature type="region of interest" description="Disordered" evidence="7">
    <location>
        <begin position="91"/>
        <end position="160"/>
    </location>
</feature>
<dbReference type="Proteomes" id="UP000650582">
    <property type="component" value="Unassembled WGS sequence"/>
</dbReference>
<evidence type="ECO:0000259" key="8">
    <source>
        <dbReference type="PROSITE" id="PS50102"/>
    </source>
</evidence>
<dbReference type="EMBL" id="CAJMWR010003717">
    <property type="protein sequence ID" value="CAE6468060.1"/>
    <property type="molecule type" value="Genomic_DNA"/>
</dbReference>
<evidence type="ECO:0000256" key="5">
    <source>
        <dbReference type="ARBA" id="ARBA00023187"/>
    </source>
</evidence>
<gene>
    <name evidence="9" type="ORF">RDB_LOCUS112177</name>
    <name evidence="10" type="ORF">RHS04_05355</name>
</gene>
<dbReference type="GO" id="GO:0003723">
    <property type="term" value="F:RNA binding"/>
    <property type="evidence" value="ECO:0007669"/>
    <property type="project" value="UniProtKB-UniRule"/>
</dbReference>
<dbReference type="CDD" id="cd12281">
    <property type="entry name" value="RRM1_TatSF1_like"/>
    <property type="match status" value="1"/>
</dbReference>
<dbReference type="AlphaFoldDB" id="A0A8H3GQX7"/>
<evidence type="ECO:0000256" key="3">
    <source>
        <dbReference type="ARBA" id="ARBA00022737"/>
    </source>
</evidence>
<comment type="caution">
    <text evidence="9">The sequence shown here is derived from an EMBL/GenBank/DDBJ whole genome shotgun (WGS) entry which is preliminary data.</text>
</comment>
<comment type="similarity">
    <text evidence="1">Belongs to the HTATSF1 family.</text>
</comment>
<dbReference type="InterPro" id="IPR035979">
    <property type="entry name" value="RBD_domain_sf"/>
</dbReference>
<dbReference type="InterPro" id="IPR034393">
    <property type="entry name" value="TatSF1-like"/>
</dbReference>
<proteinExistence type="inferred from homology"/>
<dbReference type="Gene3D" id="3.30.70.330">
    <property type="match status" value="2"/>
</dbReference>
<name>A0A8H3GQX7_9AGAM</name>
<keyword evidence="5" id="KW-0508">mRNA splicing</keyword>
<evidence type="ECO:0000256" key="6">
    <source>
        <dbReference type="PROSITE-ProRule" id="PRU00176"/>
    </source>
</evidence>
<sequence>MSTEIAQMDPETARQIAQSQDAQAQAEAAEQTHARLQAQFASDPRVHFSRETGAWHFEADDGREMQWDANKNAWVEVVDDELVKAQQAAYAVEGVDEETPAAPVLARTNKKRKKEPIDYTSNTDPAAPGPSIKRGKNNKGDKKDESTAPAQPRKSKNTAVFVSSLPPDAEADEIAARFGRFGLIMEDDEGKPKVKLYRSEDGTFTGEALVVYYKEESVELAVTLLDDAELRLGEAGTRMKVQRAEYGHKGGDHEAVGNENGGQKRTVDKKKASKRIGNMERKLADWDSDDEFGPSGPKIVTSRVVVLKHMFTKEELAEDATLLLDLKEDVREECSTLGEVTNLVLYDEEEDGVMTVKFKDPVSAQACILKMNGRFFAGRKVVAEFFDGRQRFRRSGHDASNANAEGDDDDQAERQRLDDFAEWLMKEGE</sequence>
<evidence type="ECO:0000256" key="7">
    <source>
        <dbReference type="SAM" id="MobiDB-lite"/>
    </source>
</evidence>
<feature type="domain" description="RRM" evidence="8">
    <location>
        <begin position="158"/>
        <end position="246"/>
    </location>
</feature>
<dbReference type="PANTHER" id="PTHR15608:SF0">
    <property type="entry name" value="HIV TAT-SPECIFIC FACTOR 1"/>
    <property type="match status" value="1"/>
</dbReference>
<evidence type="ECO:0000313" key="10">
    <source>
        <dbReference type="EMBL" id="KAF8678410.1"/>
    </source>
</evidence>
<dbReference type="InterPro" id="IPR012677">
    <property type="entry name" value="Nucleotide-bd_a/b_plait_sf"/>
</dbReference>